<dbReference type="PANTHER" id="PTHR11829">
    <property type="entry name" value="FORKHEAD BOX PROTEIN"/>
    <property type="match status" value="1"/>
</dbReference>
<feature type="domain" description="Fork-head" evidence="3">
    <location>
        <begin position="14"/>
        <end position="78"/>
    </location>
</feature>
<dbReference type="PROSITE" id="PS50039">
    <property type="entry name" value="FORK_HEAD_3"/>
    <property type="match status" value="1"/>
</dbReference>
<proteinExistence type="predicted"/>
<dbReference type="PANTHER" id="PTHR11829:SF343">
    <property type="entry name" value="FORK-HEAD DOMAIN-CONTAINING PROTEIN"/>
    <property type="match status" value="1"/>
</dbReference>
<dbReference type="EMBL" id="KQ086108">
    <property type="protein sequence ID" value="KLO08061.1"/>
    <property type="molecule type" value="Genomic_DNA"/>
</dbReference>
<dbReference type="STRING" id="27342.A0A0H2RTB1"/>
<evidence type="ECO:0000256" key="1">
    <source>
        <dbReference type="ARBA" id="ARBA00023125"/>
    </source>
</evidence>
<comment type="subcellular location">
    <subcellularLocation>
        <location evidence="2">Nucleus</location>
    </subcellularLocation>
</comment>
<dbReference type="OrthoDB" id="5954824at2759"/>
<keyword evidence="2" id="KW-0539">Nucleus</keyword>
<dbReference type="CDD" id="cd00059">
    <property type="entry name" value="FH_FOX"/>
    <property type="match status" value="1"/>
</dbReference>
<dbReference type="Gene3D" id="1.10.10.10">
    <property type="entry name" value="Winged helix-like DNA-binding domain superfamily/Winged helix DNA-binding domain"/>
    <property type="match status" value="1"/>
</dbReference>
<dbReference type="Pfam" id="PF00250">
    <property type="entry name" value="Forkhead"/>
    <property type="match status" value="1"/>
</dbReference>
<dbReference type="AlphaFoldDB" id="A0A0H2RTB1"/>
<dbReference type="GO" id="GO:0005634">
    <property type="term" value="C:nucleus"/>
    <property type="evidence" value="ECO:0007669"/>
    <property type="project" value="UniProtKB-SubCell"/>
</dbReference>
<protein>
    <submittedName>
        <fullName evidence="4">Winged helix DNA-binding domain-containing protein</fullName>
    </submittedName>
</protein>
<dbReference type="InterPro" id="IPR001766">
    <property type="entry name" value="Fork_head_dom"/>
</dbReference>
<reference evidence="4 5" key="1">
    <citation type="submission" date="2015-04" db="EMBL/GenBank/DDBJ databases">
        <title>Complete genome sequence of Schizopora paradoxa KUC8140, a cosmopolitan wood degrader in East Asia.</title>
        <authorList>
            <consortium name="DOE Joint Genome Institute"/>
            <person name="Min B."/>
            <person name="Park H."/>
            <person name="Jang Y."/>
            <person name="Kim J.-J."/>
            <person name="Kim K.H."/>
            <person name="Pangilinan J."/>
            <person name="Lipzen A."/>
            <person name="Riley R."/>
            <person name="Grigoriev I.V."/>
            <person name="Spatafora J.W."/>
            <person name="Choi I.-G."/>
        </authorList>
    </citation>
    <scope>NUCLEOTIDE SEQUENCE [LARGE SCALE GENOMIC DNA]</scope>
    <source>
        <strain evidence="4 5">KUC8140</strain>
    </source>
</reference>
<sequence>LPFALPPGPYSSVKPDLSYAALIGRAILASPHHKLRLKDIYDYISICFPFYKREGHSHGQKWMNAIRQNLTNTPQFYKEVHP</sequence>
<feature type="non-terminal residue" evidence="4">
    <location>
        <position position="82"/>
    </location>
</feature>
<dbReference type="GO" id="GO:0000978">
    <property type="term" value="F:RNA polymerase II cis-regulatory region sequence-specific DNA binding"/>
    <property type="evidence" value="ECO:0007669"/>
    <property type="project" value="TreeGrafter"/>
</dbReference>
<evidence type="ECO:0000259" key="3">
    <source>
        <dbReference type="PROSITE" id="PS50039"/>
    </source>
</evidence>
<organism evidence="4 5">
    <name type="scientific">Schizopora paradoxa</name>
    <dbReference type="NCBI Taxonomy" id="27342"/>
    <lineage>
        <taxon>Eukaryota</taxon>
        <taxon>Fungi</taxon>
        <taxon>Dikarya</taxon>
        <taxon>Basidiomycota</taxon>
        <taxon>Agaricomycotina</taxon>
        <taxon>Agaricomycetes</taxon>
        <taxon>Hymenochaetales</taxon>
        <taxon>Schizoporaceae</taxon>
        <taxon>Schizopora</taxon>
    </lineage>
</organism>
<keyword evidence="5" id="KW-1185">Reference proteome</keyword>
<evidence type="ECO:0000313" key="4">
    <source>
        <dbReference type="EMBL" id="KLO08061.1"/>
    </source>
</evidence>
<dbReference type="GO" id="GO:0000981">
    <property type="term" value="F:DNA-binding transcription factor activity, RNA polymerase II-specific"/>
    <property type="evidence" value="ECO:0007669"/>
    <property type="project" value="TreeGrafter"/>
</dbReference>
<accession>A0A0H2RTB1</accession>
<dbReference type="GO" id="GO:0030154">
    <property type="term" value="P:cell differentiation"/>
    <property type="evidence" value="ECO:0007669"/>
    <property type="project" value="TreeGrafter"/>
</dbReference>
<name>A0A0H2RTB1_9AGAM</name>
<dbReference type="GO" id="GO:0009653">
    <property type="term" value="P:anatomical structure morphogenesis"/>
    <property type="evidence" value="ECO:0007669"/>
    <property type="project" value="TreeGrafter"/>
</dbReference>
<evidence type="ECO:0000256" key="2">
    <source>
        <dbReference type="PROSITE-ProRule" id="PRU00089"/>
    </source>
</evidence>
<feature type="non-terminal residue" evidence="4">
    <location>
        <position position="1"/>
    </location>
</feature>
<dbReference type="SUPFAM" id="SSF46785">
    <property type="entry name" value="Winged helix' DNA-binding domain"/>
    <property type="match status" value="1"/>
</dbReference>
<dbReference type="InterPro" id="IPR036390">
    <property type="entry name" value="WH_DNA-bd_sf"/>
</dbReference>
<keyword evidence="1 2" id="KW-0238">DNA-binding</keyword>
<gene>
    <name evidence="4" type="ORF">SCHPADRAFT_799474</name>
</gene>
<dbReference type="InParanoid" id="A0A0H2RTB1"/>
<feature type="DNA-binding region" description="Fork-head" evidence="2">
    <location>
        <begin position="14"/>
        <end position="78"/>
    </location>
</feature>
<dbReference type="SMART" id="SM00339">
    <property type="entry name" value="FH"/>
    <property type="match status" value="1"/>
</dbReference>
<dbReference type="InterPro" id="IPR036388">
    <property type="entry name" value="WH-like_DNA-bd_sf"/>
</dbReference>
<evidence type="ECO:0000313" key="5">
    <source>
        <dbReference type="Proteomes" id="UP000053477"/>
    </source>
</evidence>
<dbReference type="InterPro" id="IPR050211">
    <property type="entry name" value="FOX_domain-containing"/>
</dbReference>
<dbReference type="PRINTS" id="PR00053">
    <property type="entry name" value="FORKHEAD"/>
</dbReference>
<dbReference type="Proteomes" id="UP000053477">
    <property type="component" value="Unassembled WGS sequence"/>
</dbReference>